<proteinExistence type="predicted"/>
<sequence length="144" mass="15274">MKGNLIASPDANSMGADGNLEVGMYSTAGAGSFSTGVVYNQYSLCNKIIIANPDTGININGTIGGTSFVNVLSNDCLENHAFQPFQVNLSLVSATKKGTTVEFGIPLCSFFFVSDALDYKKDHTNNSSSAQSGMFRIKTNSHPF</sequence>
<protein>
    <submittedName>
        <fullName evidence="1">Uncharacterized protein</fullName>
    </submittedName>
</protein>
<keyword evidence="2" id="KW-1185">Reference proteome</keyword>
<dbReference type="RefSeq" id="WP_132070216.1">
    <property type="nucleotide sequence ID" value="NZ_SMLH01000002.1"/>
</dbReference>
<dbReference type="Proteomes" id="UP000294685">
    <property type="component" value="Unassembled WGS sequence"/>
</dbReference>
<accession>A0ABY2DTQ5</accession>
<gene>
    <name evidence="1" type="ORF">E0I61_06535</name>
</gene>
<reference evidence="1 2" key="1">
    <citation type="submission" date="2019-03" db="EMBL/GenBank/DDBJ databases">
        <title>Novel species of Flavobacterium.</title>
        <authorList>
            <person name="Liu Q."/>
            <person name="Xin Y.-H."/>
        </authorList>
    </citation>
    <scope>NUCLEOTIDE SEQUENCE [LARGE SCALE GENOMIC DNA]</scope>
    <source>
        <strain evidence="1 2">LB2P22</strain>
    </source>
</reference>
<comment type="caution">
    <text evidence="1">The sequence shown here is derived from an EMBL/GenBank/DDBJ whole genome shotgun (WGS) entry which is preliminary data.</text>
</comment>
<evidence type="ECO:0000313" key="2">
    <source>
        <dbReference type="Proteomes" id="UP000294685"/>
    </source>
</evidence>
<evidence type="ECO:0000313" key="1">
    <source>
        <dbReference type="EMBL" id="TDE30638.1"/>
    </source>
</evidence>
<name>A0ABY2DTQ5_9FLAO</name>
<organism evidence="1 2">
    <name type="scientific">Flavobacterium ranwuense</name>
    <dbReference type="NCBI Taxonomy" id="2541725"/>
    <lineage>
        <taxon>Bacteria</taxon>
        <taxon>Pseudomonadati</taxon>
        <taxon>Bacteroidota</taxon>
        <taxon>Flavobacteriia</taxon>
        <taxon>Flavobacteriales</taxon>
        <taxon>Flavobacteriaceae</taxon>
        <taxon>Flavobacterium</taxon>
    </lineage>
</organism>
<dbReference type="EMBL" id="SMLH01000002">
    <property type="protein sequence ID" value="TDE30638.1"/>
    <property type="molecule type" value="Genomic_DNA"/>
</dbReference>